<evidence type="ECO:0000313" key="2">
    <source>
        <dbReference type="EMBL" id="GAA1868288.1"/>
    </source>
</evidence>
<keyword evidence="3" id="KW-1185">Reference proteome</keyword>
<keyword evidence="1" id="KW-0812">Transmembrane</keyword>
<dbReference type="Proteomes" id="UP001501094">
    <property type="component" value="Unassembled WGS sequence"/>
</dbReference>
<name>A0ABN2NGH3_9MICO</name>
<feature type="transmembrane region" description="Helical" evidence="1">
    <location>
        <begin position="86"/>
        <end position="103"/>
    </location>
</feature>
<keyword evidence="1" id="KW-1133">Transmembrane helix</keyword>
<evidence type="ECO:0000256" key="1">
    <source>
        <dbReference type="SAM" id="Phobius"/>
    </source>
</evidence>
<feature type="transmembrane region" description="Helical" evidence="1">
    <location>
        <begin position="34"/>
        <end position="53"/>
    </location>
</feature>
<feature type="transmembrane region" description="Helical" evidence="1">
    <location>
        <begin position="9"/>
        <end position="28"/>
    </location>
</feature>
<sequence>MRTVTAGRVGALVLGVTTFAFLFVHDSWRPENLFLVPDLVLCALLLGAALAPARWAGRALLFAFGIAAGVFLTSVASYAVDGRFGAASALGVVGAVAFAALVARAEPVAGGGPTASAAPEGTAAAR</sequence>
<proteinExistence type="predicted"/>
<dbReference type="RefSeq" id="WP_344104045.1">
    <property type="nucleotide sequence ID" value="NZ_BAAANL010000005.1"/>
</dbReference>
<feature type="transmembrane region" description="Helical" evidence="1">
    <location>
        <begin position="60"/>
        <end position="80"/>
    </location>
</feature>
<reference evidence="2 3" key="1">
    <citation type="journal article" date="2019" name="Int. J. Syst. Evol. Microbiol.">
        <title>The Global Catalogue of Microorganisms (GCM) 10K type strain sequencing project: providing services to taxonomists for standard genome sequencing and annotation.</title>
        <authorList>
            <consortium name="The Broad Institute Genomics Platform"/>
            <consortium name="The Broad Institute Genome Sequencing Center for Infectious Disease"/>
            <person name="Wu L."/>
            <person name="Ma J."/>
        </authorList>
    </citation>
    <scope>NUCLEOTIDE SEQUENCE [LARGE SCALE GENOMIC DNA]</scope>
    <source>
        <strain evidence="2 3">JCM 14326</strain>
    </source>
</reference>
<accession>A0ABN2NGH3</accession>
<gene>
    <name evidence="2" type="ORF">GCM10009751_28570</name>
</gene>
<organism evidence="2 3">
    <name type="scientific">Myceligenerans crystallogenes</name>
    <dbReference type="NCBI Taxonomy" id="316335"/>
    <lineage>
        <taxon>Bacteria</taxon>
        <taxon>Bacillati</taxon>
        <taxon>Actinomycetota</taxon>
        <taxon>Actinomycetes</taxon>
        <taxon>Micrococcales</taxon>
        <taxon>Promicromonosporaceae</taxon>
        <taxon>Myceligenerans</taxon>
    </lineage>
</organism>
<dbReference type="EMBL" id="BAAANL010000005">
    <property type="protein sequence ID" value="GAA1868288.1"/>
    <property type="molecule type" value="Genomic_DNA"/>
</dbReference>
<protein>
    <submittedName>
        <fullName evidence="2">Uncharacterized protein</fullName>
    </submittedName>
</protein>
<evidence type="ECO:0000313" key="3">
    <source>
        <dbReference type="Proteomes" id="UP001501094"/>
    </source>
</evidence>
<comment type="caution">
    <text evidence="2">The sequence shown here is derived from an EMBL/GenBank/DDBJ whole genome shotgun (WGS) entry which is preliminary data.</text>
</comment>
<keyword evidence="1" id="KW-0472">Membrane</keyword>